<sequence length="123" mass="13552">MKLSDAELEIMEKVWELGAPVTAAQLTERMAEKGWKPSTLLTFLARMVNKGALAVEKRGKQNVYRPLVSADGYRAEAARELLGRYYSGSVKSMVAALYDGKGLSAGELAELRAWLDEEVKDGE</sequence>
<keyword evidence="2" id="KW-0805">Transcription regulation</keyword>
<evidence type="ECO:0000313" key="5">
    <source>
        <dbReference type="EMBL" id="HIX04542.1"/>
    </source>
</evidence>
<dbReference type="EMBL" id="DXFW01000002">
    <property type="protein sequence ID" value="HIX04542.1"/>
    <property type="molecule type" value="Genomic_DNA"/>
</dbReference>
<dbReference type="InterPro" id="IPR036388">
    <property type="entry name" value="WH-like_DNA-bd_sf"/>
</dbReference>
<evidence type="ECO:0000256" key="2">
    <source>
        <dbReference type="ARBA" id="ARBA00023015"/>
    </source>
</evidence>
<dbReference type="Proteomes" id="UP000824193">
    <property type="component" value="Unassembled WGS sequence"/>
</dbReference>
<protein>
    <submittedName>
        <fullName evidence="5">BlaI/MecI/CopY family transcriptional regulator</fullName>
    </submittedName>
</protein>
<keyword evidence="3" id="KW-0238">DNA-binding</keyword>
<evidence type="ECO:0000256" key="4">
    <source>
        <dbReference type="ARBA" id="ARBA00023163"/>
    </source>
</evidence>
<accession>A0A9D2AD67</accession>
<reference evidence="5" key="1">
    <citation type="journal article" date="2021" name="PeerJ">
        <title>Extensive microbial diversity within the chicken gut microbiome revealed by metagenomics and culture.</title>
        <authorList>
            <person name="Gilroy R."/>
            <person name="Ravi A."/>
            <person name="Getino M."/>
            <person name="Pursley I."/>
            <person name="Horton D.L."/>
            <person name="Alikhan N.F."/>
            <person name="Baker D."/>
            <person name="Gharbi K."/>
            <person name="Hall N."/>
            <person name="Watson M."/>
            <person name="Adriaenssens E.M."/>
            <person name="Foster-Nyarko E."/>
            <person name="Jarju S."/>
            <person name="Secka A."/>
            <person name="Antonio M."/>
            <person name="Oren A."/>
            <person name="Chaudhuri R.R."/>
            <person name="La Ragione R."/>
            <person name="Hildebrand F."/>
            <person name="Pallen M.J."/>
        </authorList>
    </citation>
    <scope>NUCLEOTIDE SEQUENCE</scope>
    <source>
        <strain evidence="5">2239</strain>
    </source>
</reference>
<organism evidence="5 6">
    <name type="scientific">Candidatus Allofournierella pullicola</name>
    <dbReference type="NCBI Taxonomy" id="2838596"/>
    <lineage>
        <taxon>Bacteria</taxon>
        <taxon>Bacillati</taxon>
        <taxon>Bacillota</taxon>
        <taxon>Clostridia</taxon>
        <taxon>Eubacteriales</taxon>
        <taxon>Oscillospiraceae</taxon>
        <taxon>Allofournierella</taxon>
    </lineage>
</organism>
<comment type="similarity">
    <text evidence="1">Belongs to the BlaI transcriptional regulatory family.</text>
</comment>
<evidence type="ECO:0000256" key="3">
    <source>
        <dbReference type="ARBA" id="ARBA00023125"/>
    </source>
</evidence>
<evidence type="ECO:0000313" key="6">
    <source>
        <dbReference type="Proteomes" id="UP000824193"/>
    </source>
</evidence>
<reference evidence="5" key="2">
    <citation type="submission" date="2021-04" db="EMBL/GenBank/DDBJ databases">
        <authorList>
            <person name="Gilroy R."/>
        </authorList>
    </citation>
    <scope>NUCLEOTIDE SEQUENCE</scope>
    <source>
        <strain evidence="5">2239</strain>
    </source>
</reference>
<proteinExistence type="inferred from homology"/>
<dbReference type="GO" id="GO:0003677">
    <property type="term" value="F:DNA binding"/>
    <property type="evidence" value="ECO:0007669"/>
    <property type="project" value="UniProtKB-KW"/>
</dbReference>
<dbReference type="PIRSF" id="PIRSF019455">
    <property type="entry name" value="CopR_AtkY"/>
    <property type="match status" value="1"/>
</dbReference>
<name>A0A9D2AD67_9FIRM</name>
<evidence type="ECO:0000256" key="1">
    <source>
        <dbReference type="ARBA" id="ARBA00011046"/>
    </source>
</evidence>
<gene>
    <name evidence="5" type="ORF">H9865_00310</name>
</gene>
<dbReference type="Pfam" id="PF03965">
    <property type="entry name" value="Penicillinase_R"/>
    <property type="match status" value="1"/>
</dbReference>
<comment type="caution">
    <text evidence="5">The sequence shown here is derived from an EMBL/GenBank/DDBJ whole genome shotgun (WGS) entry which is preliminary data.</text>
</comment>
<dbReference type="Gene3D" id="1.10.4040.10">
    <property type="entry name" value="Penicillinase repressor domain"/>
    <property type="match status" value="1"/>
</dbReference>
<dbReference type="AlphaFoldDB" id="A0A9D2AD67"/>
<dbReference type="Gene3D" id="1.10.10.10">
    <property type="entry name" value="Winged helix-like DNA-binding domain superfamily/Winged helix DNA-binding domain"/>
    <property type="match status" value="1"/>
</dbReference>
<dbReference type="InterPro" id="IPR036390">
    <property type="entry name" value="WH_DNA-bd_sf"/>
</dbReference>
<dbReference type="InterPro" id="IPR005650">
    <property type="entry name" value="BlaI_family"/>
</dbReference>
<dbReference type="GO" id="GO:0045892">
    <property type="term" value="P:negative regulation of DNA-templated transcription"/>
    <property type="evidence" value="ECO:0007669"/>
    <property type="project" value="InterPro"/>
</dbReference>
<dbReference type="SUPFAM" id="SSF46785">
    <property type="entry name" value="Winged helix' DNA-binding domain"/>
    <property type="match status" value="1"/>
</dbReference>
<keyword evidence="4" id="KW-0804">Transcription</keyword>